<feature type="domain" description="ATP-grasp" evidence="4">
    <location>
        <begin position="136"/>
        <end position="367"/>
    </location>
</feature>
<dbReference type="RefSeq" id="WP_048465527.1">
    <property type="nucleotide sequence ID" value="NZ_JBNTQU010000002.1"/>
</dbReference>
<dbReference type="InterPro" id="IPR011095">
    <property type="entry name" value="Dala_Dala_lig_C"/>
</dbReference>
<protein>
    <recommendedName>
        <fullName evidence="4">ATP-grasp domain-containing protein</fullName>
    </recommendedName>
</protein>
<comment type="caution">
    <text evidence="5">The sequence shown here is derived from an EMBL/GenBank/DDBJ whole genome shotgun (WGS) entry which is preliminary data.</text>
</comment>
<name>A0A0J6UYE0_9HYPH</name>
<dbReference type="Proteomes" id="UP000035929">
    <property type="component" value="Unassembled WGS sequence"/>
</dbReference>
<evidence type="ECO:0000256" key="1">
    <source>
        <dbReference type="ARBA" id="ARBA00010871"/>
    </source>
</evidence>
<comment type="similarity">
    <text evidence="1">Belongs to the D-alanine--D-alanine ligase family.</text>
</comment>
<keyword evidence="3" id="KW-0547">Nucleotide-binding</keyword>
<dbReference type="InterPro" id="IPR013815">
    <property type="entry name" value="ATP_grasp_subdomain_1"/>
</dbReference>
<dbReference type="PANTHER" id="PTHR23132:SF23">
    <property type="entry name" value="D-ALANINE--D-ALANINE LIGASE B"/>
    <property type="match status" value="1"/>
</dbReference>
<dbReference type="PATRIC" id="fig|270351.6.peg.1689"/>
<gene>
    <name evidence="5" type="ORF">VP06_19955</name>
</gene>
<dbReference type="Gene3D" id="3.30.470.20">
    <property type="entry name" value="ATP-grasp fold, B domain"/>
    <property type="match status" value="1"/>
</dbReference>
<dbReference type="Gene3D" id="3.30.1490.20">
    <property type="entry name" value="ATP-grasp fold, A domain"/>
    <property type="match status" value="1"/>
</dbReference>
<evidence type="ECO:0000313" key="5">
    <source>
        <dbReference type="EMBL" id="KMO31401.1"/>
    </source>
</evidence>
<dbReference type="Pfam" id="PF07478">
    <property type="entry name" value="Dala_Dala_lig_C"/>
    <property type="match status" value="1"/>
</dbReference>
<evidence type="ECO:0000256" key="3">
    <source>
        <dbReference type="PROSITE-ProRule" id="PRU00409"/>
    </source>
</evidence>
<dbReference type="PROSITE" id="PS50975">
    <property type="entry name" value="ATP_GRASP"/>
    <property type="match status" value="1"/>
</dbReference>
<dbReference type="AlphaFoldDB" id="A0A0J6UYE0"/>
<dbReference type="GO" id="GO:0046872">
    <property type="term" value="F:metal ion binding"/>
    <property type="evidence" value="ECO:0007669"/>
    <property type="project" value="InterPro"/>
</dbReference>
<accession>A0A0J6UYE0</accession>
<dbReference type="EMBL" id="LABX01000156">
    <property type="protein sequence ID" value="KMO31401.1"/>
    <property type="molecule type" value="Genomic_DNA"/>
</dbReference>
<reference evidence="5 6" key="1">
    <citation type="submission" date="2015-03" db="EMBL/GenBank/DDBJ databases">
        <title>Genome sequencing of Methylobacterium aquaticum DSM16371 type strain.</title>
        <authorList>
            <person name="Chaudhry V."/>
            <person name="Patil P.B."/>
        </authorList>
    </citation>
    <scope>NUCLEOTIDE SEQUENCE [LARGE SCALE GENOMIC DNA]</scope>
    <source>
        <strain evidence="5 6">DSM 16371</strain>
    </source>
</reference>
<sequence length="388" mass="41803">MTARRSAAELARAVEVLFRRLRLAVIYAGDKSRDGAVLHPSANHRSWKSYEPVARDIAASLTRLGIREEVAVLPDDLGLAGALASSRTHMAWLNTAGVQGRAAMAHAPGLLELCGLPYVGHDPLVAALLDDKHRFKRQLAAAGIPTAPSLLVRPDPDGLRPMADRAFARRFARTFGRHRGPFVVKPVSGRASLHVTYVASVLELRDAVAGVHAATHGAALIEPYLGGPEYCVAVAGRVVASGGRLSRRDDPFVFSALERVLEPGETIFTSMDLRPITGERARLLCPDRDREVLRTLDGIARAVADEFALEALVRLDLRSDTEGRLFVLEANPKPDLKAPSPGLTSLVSLGLAQHGMTYDDLILSLLAGRVDQLLDDRHPVIGRLAGLA</sequence>
<keyword evidence="3" id="KW-0067">ATP-binding</keyword>
<keyword evidence="2" id="KW-0436">Ligase</keyword>
<organism evidence="5 6">
    <name type="scientific">Methylobacterium aquaticum</name>
    <dbReference type="NCBI Taxonomy" id="270351"/>
    <lineage>
        <taxon>Bacteria</taxon>
        <taxon>Pseudomonadati</taxon>
        <taxon>Pseudomonadota</taxon>
        <taxon>Alphaproteobacteria</taxon>
        <taxon>Hyphomicrobiales</taxon>
        <taxon>Methylobacteriaceae</taxon>
        <taxon>Methylobacterium</taxon>
    </lineage>
</organism>
<evidence type="ECO:0000256" key="2">
    <source>
        <dbReference type="ARBA" id="ARBA00022598"/>
    </source>
</evidence>
<evidence type="ECO:0000259" key="4">
    <source>
        <dbReference type="PROSITE" id="PS50975"/>
    </source>
</evidence>
<dbReference type="InterPro" id="IPR011761">
    <property type="entry name" value="ATP-grasp"/>
</dbReference>
<dbReference type="PANTHER" id="PTHR23132">
    <property type="entry name" value="D-ALANINE--D-ALANINE LIGASE"/>
    <property type="match status" value="1"/>
</dbReference>
<evidence type="ECO:0000313" key="6">
    <source>
        <dbReference type="Proteomes" id="UP000035929"/>
    </source>
</evidence>
<dbReference type="GO" id="GO:0005524">
    <property type="term" value="F:ATP binding"/>
    <property type="evidence" value="ECO:0007669"/>
    <property type="project" value="UniProtKB-UniRule"/>
</dbReference>
<dbReference type="SUPFAM" id="SSF56059">
    <property type="entry name" value="Glutathione synthetase ATP-binding domain-like"/>
    <property type="match status" value="1"/>
</dbReference>
<dbReference type="GO" id="GO:0008716">
    <property type="term" value="F:D-alanine-D-alanine ligase activity"/>
    <property type="evidence" value="ECO:0007669"/>
    <property type="project" value="InterPro"/>
</dbReference>
<proteinExistence type="inferred from homology"/>